<protein>
    <submittedName>
        <fullName evidence="1">Uncharacterized protein</fullName>
    </submittedName>
</protein>
<name>A0A0L6TZG3_9FIRM</name>
<evidence type="ECO:0000313" key="1">
    <source>
        <dbReference type="EMBL" id="KNZ41462.1"/>
    </source>
</evidence>
<organism evidence="1 2">
    <name type="scientific">Acetobacterium bakii</name>
    <dbReference type="NCBI Taxonomy" id="52689"/>
    <lineage>
        <taxon>Bacteria</taxon>
        <taxon>Bacillati</taxon>
        <taxon>Bacillota</taxon>
        <taxon>Clostridia</taxon>
        <taxon>Eubacteriales</taxon>
        <taxon>Eubacteriaceae</taxon>
        <taxon>Acetobacterium</taxon>
    </lineage>
</organism>
<accession>A0A0L6TZG3</accession>
<evidence type="ECO:0000313" key="2">
    <source>
        <dbReference type="Proteomes" id="UP000036873"/>
    </source>
</evidence>
<keyword evidence="2" id="KW-1185">Reference proteome</keyword>
<comment type="caution">
    <text evidence="1">The sequence shown here is derived from an EMBL/GenBank/DDBJ whole genome shotgun (WGS) entry which is preliminary data.</text>
</comment>
<dbReference type="AlphaFoldDB" id="A0A0L6TZG3"/>
<dbReference type="RefSeq" id="WP_050740624.1">
    <property type="nucleotide sequence ID" value="NZ_LGYO01000029.1"/>
</dbReference>
<dbReference type="STRING" id="52689.AKG39_11900"/>
<proteinExistence type="predicted"/>
<sequence>MEKLQTTYNRIGDERLEALWNLAESKIDYDKAEWFIESYGAVYAALEEIKNKDLMLEVDGSINAYVSCAMYQGFVIGFQEAIKLLTMGNAGTIPRV</sequence>
<reference evidence="2" key="1">
    <citation type="submission" date="2015-07" db="EMBL/GenBank/DDBJ databases">
        <title>Draft genome sequence of Acetobacterium bakii DSM 8293, a potential psychrophilic chemical producer through syngas fermentation.</title>
        <authorList>
            <person name="Song Y."/>
            <person name="Hwang S."/>
            <person name="Cho B.-K."/>
        </authorList>
    </citation>
    <scope>NUCLEOTIDE SEQUENCE [LARGE SCALE GENOMIC DNA]</scope>
    <source>
        <strain evidence="2">DSM 8239</strain>
    </source>
</reference>
<dbReference type="Proteomes" id="UP000036873">
    <property type="component" value="Unassembled WGS sequence"/>
</dbReference>
<gene>
    <name evidence="1" type="ORF">AKG39_11900</name>
</gene>
<dbReference type="EMBL" id="LGYO01000029">
    <property type="protein sequence ID" value="KNZ41462.1"/>
    <property type="molecule type" value="Genomic_DNA"/>
</dbReference>